<keyword evidence="5 8" id="KW-0067">ATP-binding</keyword>
<accession>A0ABV0A8H9</accession>
<dbReference type="Gene3D" id="3.30.300.180">
    <property type="match status" value="1"/>
</dbReference>
<feature type="region of interest" description="Domain I, interacts with DnaA modulators" evidence="8">
    <location>
        <begin position="1"/>
        <end position="86"/>
    </location>
</feature>
<dbReference type="SMART" id="SM00382">
    <property type="entry name" value="AAA"/>
    <property type="match status" value="1"/>
</dbReference>
<dbReference type="InterPro" id="IPR013159">
    <property type="entry name" value="DnaA_C"/>
</dbReference>
<evidence type="ECO:0000256" key="3">
    <source>
        <dbReference type="ARBA" id="ARBA00022705"/>
    </source>
</evidence>
<dbReference type="InterPro" id="IPR020591">
    <property type="entry name" value="Chromosome_initiator_DnaA-like"/>
</dbReference>
<evidence type="ECO:0000256" key="2">
    <source>
        <dbReference type="ARBA" id="ARBA00022490"/>
    </source>
</evidence>
<dbReference type="EMBL" id="JAZHYP010000001">
    <property type="protein sequence ID" value="MEN3322457.1"/>
    <property type="molecule type" value="Genomic_DNA"/>
</dbReference>
<keyword evidence="7 8" id="KW-0238">DNA-binding</keyword>
<dbReference type="PANTHER" id="PTHR30050">
    <property type="entry name" value="CHROMOSOMAL REPLICATION INITIATOR PROTEIN DNAA"/>
    <property type="match status" value="1"/>
</dbReference>
<dbReference type="Gene3D" id="3.40.50.300">
    <property type="entry name" value="P-loop containing nucleotide triphosphate hydrolases"/>
    <property type="match status" value="1"/>
</dbReference>
<evidence type="ECO:0000256" key="10">
    <source>
        <dbReference type="RuleBase" id="RU000577"/>
    </source>
</evidence>
<dbReference type="Pfam" id="PF08299">
    <property type="entry name" value="Bac_DnaA_C"/>
    <property type="match status" value="1"/>
</dbReference>
<feature type="domain" description="Chromosomal replication initiator DnaA C-terminal" evidence="13">
    <location>
        <begin position="383"/>
        <end position="452"/>
    </location>
</feature>
<feature type="binding site" evidence="8">
    <location>
        <position position="183"/>
    </location>
    <ligand>
        <name>ATP</name>
        <dbReference type="ChEBI" id="CHEBI:30616"/>
    </ligand>
</feature>
<sequence>MSITAQTVWNNCLEFIKDNIQPQAYKTWFEPIQAVKLTDNALSIQVPSKFFYEWLEEHYVKILKVSLTKELGEKAKLVYIIKMENTYGNKQPFTEKIPSSNRTAMKSQEVDVPLNNKNPELRNPFVIPGIRNVKIESQLNPNYSFENFLEGDSNRLARSAGLAVASKPGGTSFNPLLIFGGVGLGKTHLAHAIGVDIKDKYPEKTVLYISAEKFTQQYIDSVKKNNRNDFIHFYQIIDVLIIDDVQFLSGKTGTQDVFFHIFNHLHQNGKQVILTSDKAPVDMQDIEQRLLSRFKWGLSAELQTPDFETRVSILKNKLYRDGVDMPDDIIDYVAKNIKSNVRELEGAIISLIAQSSFNKKEITIDLARIIVEKFVKNTKREVSIDYIQKVVSDYFQMDIDTLQSKTRKRHIVQARQLAMFFAKKFTKASLASIGSQIGKRDHATVLHACKTVDNLSSTDKQFKKYVEDITKKLSV</sequence>
<comment type="function">
    <text evidence="8 10">Plays an essential role in the initiation and regulation of chromosomal replication. ATP-DnaA binds to the origin of replication (oriC) to initiate formation of the DNA replication initiation complex once per cell cycle. Binds the DnaA box (a 9 base pair repeat at the origin) and separates the double-stranded (ds)DNA. Forms a right-handed helical filament on oriC DNA; dsDNA binds to the exterior of the filament while single-stranded (ss)DNA is stabiized in the filament's interior. The ATP-DnaA-oriC complex binds and stabilizes one strand of the AT-rich DNA unwinding element (DUE), permitting loading of DNA polymerase. After initiation quickly degrades to an ADP-DnaA complex that is not apt for DNA replication. Binds acidic phospholipids.</text>
</comment>
<feature type="region of interest" description="Domain IV, binds dsDNA" evidence="8">
    <location>
        <begin position="356"/>
        <end position="475"/>
    </location>
</feature>
<comment type="subcellular location">
    <subcellularLocation>
        <location evidence="8">Cytoplasm</location>
    </subcellularLocation>
</comment>
<dbReference type="InterPro" id="IPR013317">
    <property type="entry name" value="DnaA_dom"/>
</dbReference>
<dbReference type="HAMAP" id="MF_00377">
    <property type="entry name" value="DnaA_bact"/>
    <property type="match status" value="1"/>
</dbReference>
<dbReference type="InterPro" id="IPR027417">
    <property type="entry name" value="P-loop_NTPase"/>
</dbReference>
<evidence type="ECO:0000313" key="14">
    <source>
        <dbReference type="EMBL" id="MEN3322457.1"/>
    </source>
</evidence>
<evidence type="ECO:0000256" key="6">
    <source>
        <dbReference type="ARBA" id="ARBA00023121"/>
    </source>
</evidence>
<feature type="domain" description="AAA+ ATPase" evidence="12">
    <location>
        <begin position="172"/>
        <end position="308"/>
    </location>
</feature>
<dbReference type="NCBIfam" id="TIGR00362">
    <property type="entry name" value="DnaA"/>
    <property type="match status" value="1"/>
</dbReference>
<dbReference type="InterPro" id="IPR024633">
    <property type="entry name" value="DnaA_N_dom"/>
</dbReference>
<dbReference type="SMART" id="SM00760">
    <property type="entry name" value="Bac_DnaA_C"/>
    <property type="match status" value="1"/>
</dbReference>
<comment type="domain">
    <text evidence="8">Domain I is involved in oligomerization and binding regulators, domain II is flexibile and of varying length in different bacteria, domain III forms the AAA+ region, while domain IV binds dsDNA.</text>
</comment>
<keyword evidence="2 8" id="KW-0963">Cytoplasm</keyword>
<evidence type="ECO:0000256" key="4">
    <source>
        <dbReference type="ARBA" id="ARBA00022741"/>
    </source>
</evidence>
<keyword evidence="6 8" id="KW-0446">Lipid-binding</keyword>
<keyword evidence="15" id="KW-1185">Reference proteome</keyword>
<keyword evidence="4 8" id="KW-0547">Nucleotide-binding</keyword>
<evidence type="ECO:0000256" key="11">
    <source>
        <dbReference type="RuleBase" id="RU004227"/>
    </source>
</evidence>
<evidence type="ECO:0000259" key="12">
    <source>
        <dbReference type="SMART" id="SM00382"/>
    </source>
</evidence>
<dbReference type="Pfam" id="PF00308">
    <property type="entry name" value="Bac_DnaA"/>
    <property type="match status" value="1"/>
</dbReference>
<feature type="binding site" evidence="8">
    <location>
        <position position="187"/>
    </location>
    <ligand>
        <name>ATP</name>
        <dbReference type="ChEBI" id="CHEBI:30616"/>
    </ligand>
</feature>
<evidence type="ECO:0000256" key="1">
    <source>
        <dbReference type="ARBA" id="ARBA00006583"/>
    </source>
</evidence>
<dbReference type="InterPro" id="IPR001957">
    <property type="entry name" value="Chromosome_initiator_DnaA"/>
</dbReference>
<evidence type="ECO:0000313" key="15">
    <source>
        <dbReference type="Proteomes" id="UP001416393"/>
    </source>
</evidence>
<dbReference type="Proteomes" id="UP001416393">
    <property type="component" value="Unassembled WGS sequence"/>
</dbReference>
<protein>
    <recommendedName>
        <fullName evidence="8 9">Chromosomal replication initiator protein DnaA</fullName>
    </recommendedName>
</protein>
<feature type="binding site" evidence="8">
    <location>
        <position position="185"/>
    </location>
    <ligand>
        <name>ATP</name>
        <dbReference type="ChEBI" id="CHEBI:30616"/>
    </ligand>
</feature>
<comment type="similarity">
    <text evidence="1 8 11">Belongs to the DnaA family.</text>
</comment>
<dbReference type="SUPFAM" id="SSF48295">
    <property type="entry name" value="TrpR-like"/>
    <property type="match status" value="1"/>
</dbReference>
<dbReference type="InterPro" id="IPR018312">
    <property type="entry name" value="Chromosome_initiator_DnaA_CS"/>
</dbReference>
<evidence type="ECO:0000256" key="8">
    <source>
        <dbReference type="HAMAP-Rule" id="MF_00377"/>
    </source>
</evidence>
<dbReference type="PANTHER" id="PTHR30050:SF2">
    <property type="entry name" value="CHROMOSOMAL REPLICATION INITIATOR PROTEIN DNAA"/>
    <property type="match status" value="1"/>
</dbReference>
<dbReference type="PRINTS" id="PR00051">
    <property type="entry name" value="DNAA"/>
</dbReference>
<gene>
    <name evidence="8 14" type="primary">dnaA</name>
    <name evidence="14" type="ORF">VP395_01840</name>
</gene>
<evidence type="ECO:0000256" key="9">
    <source>
        <dbReference type="NCBIfam" id="TIGR00362"/>
    </source>
</evidence>
<proteinExistence type="inferred from homology"/>
<dbReference type="Pfam" id="PF11638">
    <property type="entry name" value="DnaA_N"/>
    <property type="match status" value="1"/>
</dbReference>
<dbReference type="PROSITE" id="PS01008">
    <property type="entry name" value="DNAA"/>
    <property type="match status" value="1"/>
</dbReference>
<dbReference type="CDD" id="cd06571">
    <property type="entry name" value="Bac_DnaA_C"/>
    <property type="match status" value="1"/>
</dbReference>
<reference evidence="14 15" key="1">
    <citation type="submission" date="2024-01" db="EMBL/GenBank/DDBJ databases">
        <title>Mariniflexile litorale sp. nov., isolated from the shallow sediments of the Sea of Japan.</title>
        <authorList>
            <person name="Romanenko L."/>
            <person name="Bystritskaya E."/>
            <person name="Isaeva M."/>
        </authorList>
    </citation>
    <scope>NUCLEOTIDE SEQUENCE [LARGE SCALE GENOMIC DNA]</scope>
    <source>
        <strain evidence="14 15">KCTC 32427</strain>
    </source>
</reference>
<dbReference type="InterPro" id="IPR038454">
    <property type="entry name" value="DnaA_N_sf"/>
</dbReference>
<evidence type="ECO:0000256" key="7">
    <source>
        <dbReference type="ARBA" id="ARBA00023125"/>
    </source>
</evidence>
<dbReference type="SUPFAM" id="SSF52540">
    <property type="entry name" value="P-loop containing nucleoside triphosphate hydrolases"/>
    <property type="match status" value="1"/>
</dbReference>
<feature type="binding site" evidence="8">
    <location>
        <position position="186"/>
    </location>
    <ligand>
        <name>ATP</name>
        <dbReference type="ChEBI" id="CHEBI:30616"/>
    </ligand>
</feature>
<evidence type="ECO:0000256" key="5">
    <source>
        <dbReference type="ARBA" id="ARBA00022840"/>
    </source>
</evidence>
<organism evidence="14 15">
    <name type="scientific">Mariniflexile soesokkakense</name>
    <dbReference type="NCBI Taxonomy" id="1343160"/>
    <lineage>
        <taxon>Bacteria</taxon>
        <taxon>Pseudomonadati</taxon>
        <taxon>Bacteroidota</taxon>
        <taxon>Flavobacteriia</taxon>
        <taxon>Flavobacteriales</taxon>
        <taxon>Flavobacteriaceae</taxon>
        <taxon>Mariniflexile</taxon>
    </lineage>
</organism>
<name>A0ABV0A8H9_9FLAO</name>
<evidence type="ECO:0000259" key="13">
    <source>
        <dbReference type="SMART" id="SM00760"/>
    </source>
</evidence>
<dbReference type="Gene3D" id="1.10.8.60">
    <property type="match status" value="1"/>
</dbReference>
<comment type="caution">
    <text evidence="14">The sequence shown here is derived from an EMBL/GenBank/DDBJ whole genome shotgun (WGS) entry which is preliminary data.</text>
</comment>
<dbReference type="CDD" id="cd00009">
    <property type="entry name" value="AAA"/>
    <property type="match status" value="1"/>
</dbReference>
<keyword evidence="3 8" id="KW-0235">DNA replication</keyword>
<comment type="subunit">
    <text evidence="8">Oligomerizes as a right-handed, spiral filament on DNA at oriC.</text>
</comment>
<dbReference type="InterPro" id="IPR003593">
    <property type="entry name" value="AAA+_ATPase"/>
</dbReference>
<dbReference type="Gene3D" id="1.10.1750.10">
    <property type="match status" value="1"/>
</dbReference>
<dbReference type="InterPro" id="IPR010921">
    <property type="entry name" value="Trp_repressor/repl_initiator"/>
</dbReference>
<dbReference type="RefSeq" id="WP_346240002.1">
    <property type="nucleotide sequence ID" value="NZ_JAZHYP010000001.1"/>
</dbReference>
<comment type="caution">
    <text evidence="8">Lacks conserved residue(s) required for the propagation of feature annotation.</text>
</comment>